<name>A0A327Z364_9ACTN</name>
<gene>
    <name evidence="1" type="ORF">B0I29_11748</name>
</gene>
<comment type="caution">
    <text evidence="1">The sequence shown here is derived from an EMBL/GenBank/DDBJ whole genome shotgun (WGS) entry which is preliminary data.</text>
</comment>
<dbReference type="AlphaFoldDB" id="A0A327Z364"/>
<proteinExistence type="predicted"/>
<evidence type="ECO:0000313" key="2">
    <source>
        <dbReference type="Proteomes" id="UP000249341"/>
    </source>
</evidence>
<protein>
    <submittedName>
        <fullName evidence="1">Uncharacterized protein</fullName>
    </submittedName>
</protein>
<dbReference type="InterPro" id="IPR009045">
    <property type="entry name" value="Zn_M74/Hedgehog-like"/>
</dbReference>
<dbReference type="SUPFAM" id="SSF55166">
    <property type="entry name" value="Hedgehog/DD-peptidase"/>
    <property type="match status" value="1"/>
</dbReference>
<dbReference type="RefSeq" id="WP_111652704.1">
    <property type="nucleotide sequence ID" value="NZ_JACHWI010000013.1"/>
</dbReference>
<sequence length="309" mass="33997">MTAREAGDGTYSGLCAYLGVDEPVLRRHERAYAESLRRLVEKNGITVSGPTTRDVLDAVSVFQRGIGELRTDGIACADTLWELHLGAADDRDLVPIVRSEVDVRVSPSGSHGHDALWLRADAAHAFRALRDEMVSAGAIVTTAGGVRRPDAPVTSGRSAASMHYAGLAFDLWIADGMRDPHTDPYLVTEQPGEWRVWARTARGRPRTLDAVVHEGAATTSVRVTARVVDFTAAAAGHGFAPIGPRPGFPADYLCAEWWHFQYHRSLHFGVSQFGIEMLRTGRFDMDTLRARDQLWAHRKLIYGRRGGWS</sequence>
<accession>A0A327Z364</accession>
<keyword evidence="2" id="KW-1185">Reference proteome</keyword>
<organism evidence="1 2">
    <name type="scientific">Actinoplanes lutulentus</name>
    <dbReference type="NCBI Taxonomy" id="1287878"/>
    <lineage>
        <taxon>Bacteria</taxon>
        <taxon>Bacillati</taxon>
        <taxon>Actinomycetota</taxon>
        <taxon>Actinomycetes</taxon>
        <taxon>Micromonosporales</taxon>
        <taxon>Micromonosporaceae</taxon>
        <taxon>Actinoplanes</taxon>
    </lineage>
</organism>
<reference evidence="1 2" key="1">
    <citation type="submission" date="2018-06" db="EMBL/GenBank/DDBJ databases">
        <title>Genomic Encyclopedia of Type Strains, Phase III (KMG-III): the genomes of soil and plant-associated and newly described type strains.</title>
        <authorList>
            <person name="Whitman W."/>
        </authorList>
    </citation>
    <scope>NUCLEOTIDE SEQUENCE [LARGE SCALE GENOMIC DNA]</scope>
    <source>
        <strain evidence="1 2">CGMCC 4.7090</strain>
    </source>
</reference>
<evidence type="ECO:0000313" key="1">
    <source>
        <dbReference type="EMBL" id="RAK29722.1"/>
    </source>
</evidence>
<dbReference type="OrthoDB" id="1523598at2"/>
<dbReference type="Proteomes" id="UP000249341">
    <property type="component" value="Unassembled WGS sequence"/>
</dbReference>
<dbReference type="EMBL" id="QLMJ01000017">
    <property type="protein sequence ID" value="RAK29722.1"/>
    <property type="molecule type" value="Genomic_DNA"/>
</dbReference>